<reference evidence="1" key="1">
    <citation type="submission" date="2019-06" db="EMBL/GenBank/DDBJ databases">
        <title>Complete genome sequence of Methanobrevibacter arboriphilus strain SA.</title>
        <authorList>
            <person name="Asakawa S."/>
        </authorList>
    </citation>
    <scope>NUCLEOTIDE SEQUENCE</scope>
    <source>
        <strain evidence="1">SA</strain>
    </source>
</reference>
<dbReference type="Proteomes" id="UP000825015">
    <property type="component" value="Chromosome"/>
</dbReference>
<gene>
    <name evidence="1" type="ORF">MarbSA_12010</name>
</gene>
<organism evidence="1 2">
    <name type="scientific">Methanobrevibacter arboriphilus</name>
    <dbReference type="NCBI Taxonomy" id="39441"/>
    <lineage>
        <taxon>Archaea</taxon>
        <taxon>Methanobacteriati</taxon>
        <taxon>Methanobacteriota</taxon>
        <taxon>Methanomada group</taxon>
        <taxon>Methanobacteria</taxon>
        <taxon>Methanobacteriales</taxon>
        <taxon>Methanobacteriaceae</taxon>
        <taxon>Methanobrevibacter</taxon>
    </lineage>
</organism>
<keyword evidence="2" id="KW-1185">Reference proteome</keyword>
<accession>A0ACA8R4A9</accession>
<name>A0ACA8R4A9_METAZ</name>
<evidence type="ECO:0000313" key="1">
    <source>
        <dbReference type="EMBL" id="BBL62161.1"/>
    </source>
</evidence>
<proteinExistence type="predicted"/>
<dbReference type="EMBL" id="AP019779">
    <property type="protein sequence ID" value="BBL62161.1"/>
    <property type="molecule type" value="Genomic_DNA"/>
</dbReference>
<protein>
    <submittedName>
        <fullName evidence="1">Uncharacterized protein</fullName>
    </submittedName>
</protein>
<evidence type="ECO:0000313" key="2">
    <source>
        <dbReference type="Proteomes" id="UP000825015"/>
    </source>
</evidence>
<sequence length="359" mass="41217">MKLLEVISLYYKKINSIKNINFKSFDFKNYHLKRIGKNNLFKEKKGSIFTGLSLLFIFCFIISIILILNFSISYQEIISASEDSNSFNYVIENHNKNIPVLSKVVISKLTDDVIKNHNPSYDSREIVKDEIQKKLEKQEEYYQLKNGINIENEVLSVYNGKDPFHINVKTLVNAKKGKESYSNVVESVVSIEGLKDPLPFLMCREHPTLIENGTKIDYNDALSYYMVKNGLLNPKIYENATGSLIIRKCIYDPYKIHGEGYCMKNCIDNGYFHESADGSCYLCRLEGKGSCYHYGLEVFIVPQPKKNINGNITEKSISGSDHVLFNDHYPGNIVEFFKKDDISEILVIDDSHRAKYGIL</sequence>